<comment type="caution">
    <text evidence="2">The sequence shown here is derived from an EMBL/GenBank/DDBJ whole genome shotgun (WGS) entry which is preliminary data.</text>
</comment>
<feature type="transmembrane region" description="Helical" evidence="1">
    <location>
        <begin position="82"/>
        <end position="106"/>
    </location>
</feature>
<keyword evidence="3" id="KW-1185">Reference proteome</keyword>
<name>A0A8X7CDI6_9ARAC</name>
<accession>A0A8X7CDI6</accession>
<evidence type="ECO:0000313" key="2">
    <source>
        <dbReference type="EMBL" id="GFY62646.1"/>
    </source>
</evidence>
<proteinExistence type="predicted"/>
<sequence>MINNTAPPVQPTSGISILKIIFATLCMFIGFFGVFVSFWKSNNYAVAPFLFLEIVCVLLINVNASYKRGKLFEVYSRTKLQIVFILACIVCALCFVSFIFFLQNGIRRKQDFHVDYDGYYFAALPSGLAVINSVLLIFDSRMYMRMFDQQTITRVF</sequence>
<feature type="transmembrane region" description="Helical" evidence="1">
    <location>
        <begin position="45"/>
        <end position="62"/>
    </location>
</feature>
<dbReference type="AlphaFoldDB" id="A0A8X7CDI6"/>
<dbReference type="EMBL" id="BMAV01014337">
    <property type="protein sequence ID" value="GFY62646.1"/>
    <property type="molecule type" value="Genomic_DNA"/>
</dbReference>
<keyword evidence="1" id="KW-0472">Membrane</keyword>
<keyword evidence="1" id="KW-0812">Transmembrane</keyword>
<keyword evidence="1" id="KW-1133">Transmembrane helix</keyword>
<reference evidence="2" key="1">
    <citation type="submission" date="2020-08" db="EMBL/GenBank/DDBJ databases">
        <title>Multicomponent nature underlies the extraordinary mechanical properties of spider dragline silk.</title>
        <authorList>
            <person name="Kono N."/>
            <person name="Nakamura H."/>
            <person name="Mori M."/>
            <person name="Yoshida Y."/>
            <person name="Ohtoshi R."/>
            <person name="Malay A.D."/>
            <person name="Moran D.A.P."/>
            <person name="Tomita M."/>
            <person name="Numata K."/>
            <person name="Arakawa K."/>
        </authorList>
    </citation>
    <scope>NUCLEOTIDE SEQUENCE</scope>
</reference>
<dbReference type="Proteomes" id="UP000886998">
    <property type="component" value="Unassembled WGS sequence"/>
</dbReference>
<evidence type="ECO:0000313" key="3">
    <source>
        <dbReference type="Proteomes" id="UP000886998"/>
    </source>
</evidence>
<evidence type="ECO:0000256" key="1">
    <source>
        <dbReference type="SAM" id="Phobius"/>
    </source>
</evidence>
<organism evidence="2 3">
    <name type="scientific">Trichonephila inaurata madagascariensis</name>
    <dbReference type="NCBI Taxonomy" id="2747483"/>
    <lineage>
        <taxon>Eukaryota</taxon>
        <taxon>Metazoa</taxon>
        <taxon>Ecdysozoa</taxon>
        <taxon>Arthropoda</taxon>
        <taxon>Chelicerata</taxon>
        <taxon>Arachnida</taxon>
        <taxon>Araneae</taxon>
        <taxon>Araneomorphae</taxon>
        <taxon>Entelegynae</taxon>
        <taxon>Araneoidea</taxon>
        <taxon>Nephilidae</taxon>
        <taxon>Trichonephila</taxon>
        <taxon>Trichonephila inaurata</taxon>
    </lineage>
</organism>
<gene>
    <name evidence="2" type="primary">AVEN_111359_1</name>
    <name evidence="2" type="ORF">TNIN_137821</name>
</gene>
<feature type="transmembrane region" description="Helical" evidence="1">
    <location>
        <begin position="20"/>
        <end position="39"/>
    </location>
</feature>
<feature type="transmembrane region" description="Helical" evidence="1">
    <location>
        <begin position="118"/>
        <end position="138"/>
    </location>
</feature>
<dbReference type="OrthoDB" id="6408624at2759"/>
<protein>
    <submittedName>
        <fullName evidence="2">Uncharacterized protein</fullName>
    </submittedName>
</protein>